<evidence type="ECO:0008006" key="4">
    <source>
        <dbReference type="Google" id="ProtNLM"/>
    </source>
</evidence>
<name>A0A3M8DA36_9BACL</name>
<dbReference type="AlphaFoldDB" id="A0A3M8DA36"/>
<dbReference type="RefSeq" id="WP_122924634.1">
    <property type="nucleotide sequence ID" value="NZ_RHHU01000010.1"/>
</dbReference>
<organism evidence="2 3">
    <name type="scientific">Brevibacillus nitrificans</name>
    <dbReference type="NCBI Taxonomy" id="651560"/>
    <lineage>
        <taxon>Bacteria</taxon>
        <taxon>Bacillati</taxon>
        <taxon>Bacillota</taxon>
        <taxon>Bacilli</taxon>
        <taxon>Bacillales</taxon>
        <taxon>Paenibacillaceae</taxon>
        <taxon>Brevibacillus</taxon>
    </lineage>
</organism>
<protein>
    <recommendedName>
        <fullName evidence="4">Phosphatase</fullName>
    </recommendedName>
</protein>
<reference evidence="2 3" key="1">
    <citation type="submission" date="2018-10" db="EMBL/GenBank/DDBJ databases">
        <title>Phylogenomics of Brevibacillus.</title>
        <authorList>
            <person name="Dunlap C."/>
        </authorList>
    </citation>
    <scope>NUCLEOTIDE SEQUENCE [LARGE SCALE GENOMIC DNA]</scope>
    <source>
        <strain evidence="2 3">JCM 15774</strain>
    </source>
</reference>
<sequence>MRKQKWMMTGASMLVAAALFVPGAFAKEKDDSYVAPSSVFGTQVLFGEEKLPTYGPAHFFAPPENENNDR</sequence>
<evidence type="ECO:0000256" key="1">
    <source>
        <dbReference type="SAM" id="SignalP"/>
    </source>
</evidence>
<keyword evidence="1" id="KW-0732">Signal</keyword>
<evidence type="ECO:0000313" key="3">
    <source>
        <dbReference type="Proteomes" id="UP000269573"/>
    </source>
</evidence>
<keyword evidence="3" id="KW-1185">Reference proteome</keyword>
<accession>A0A3M8DA36</accession>
<comment type="caution">
    <text evidence="2">The sequence shown here is derived from an EMBL/GenBank/DDBJ whole genome shotgun (WGS) entry which is preliminary data.</text>
</comment>
<feature type="signal peptide" evidence="1">
    <location>
        <begin position="1"/>
        <end position="26"/>
    </location>
</feature>
<gene>
    <name evidence="2" type="ORF">EDM59_16705</name>
</gene>
<evidence type="ECO:0000313" key="2">
    <source>
        <dbReference type="EMBL" id="RNB84145.1"/>
    </source>
</evidence>
<dbReference type="Proteomes" id="UP000269573">
    <property type="component" value="Unassembled WGS sequence"/>
</dbReference>
<dbReference type="EMBL" id="RHHU01000010">
    <property type="protein sequence ID" value="RNB84145.1"/>
    <property type="molecule type" value="Genomic_DNA"/>
</dbReference>
<feature type="chain" id="PRO_5018235729" description="Phosphatase" evidence="1">
    <location>
        <begin position="27"/>
        <end position="70"/>
    </location>
</feature>
<proteinExistence type="predicted"/>